<dbReference type="RefSeq" id="WP_187467760.1">
    <property type="nucleotide sequence ID" value="NZ_JACSIT010000141.1"/>
</dbReference>
<sequence>MLPVLSFLRRNFRYGALLFWGAVAGAVLGQGSGASLAAGFYPGPQTLTLPAGVRYTLDGSTPTANSLSYTEALRLERTTVLRFQAFDSAGRPQGPPHGGTYLIGEPPTRLLTVAVIIDPWRLFDPVHGWFVAGPGADPGDWKQPGANWWTRKQHPAHVDLIETDGRNVFSATTDWRMFGGMSRLHAQKSFSLSARKAYGAKRFRHPLFGPEGPEDCQFLVVRNGGSDWQRAYLRDALLTGLLRDPSWDLDHQAARPVQVYLNGKYWGIYHLREKINPQFIADRHDIADKDDIDLLEHEETVKHGQLGSYQRLIDFVAANDLSQPGPYRRVQELMDVDNYQRLQIAQTYFDNRDAGGNIRYWRNRSDPASRWRWILYDVDQGFGLHDGEAYRRNTLAFFTEANGPAWPNPPWSTLLQRKLLTNPHYRCGFVNRSLDYLHTDFAPATVLAAIEKRVAELEQDMPRQLARWKGSEQHWRIHLDRLRTFARERPTYLREHLRTHFAAGEDREVYVAAGPGGRVVLNHNVAAGEEGIRGRYFAHFPIHLRAVAEKGYVFQGWEGLEATDPTVELDLADARPRRIRANFEPLRHALAERIVFTEICPASAAAGDWLEIHNRSAQTVNLRDWQITDGTHELRLPALDLRAGGYLVLSEDPVRFAAAYPGLPTPLALPFGLRKSGETLGIYGPLGAFVNSIDFAPEPTPGDFVYALTDPGLDNTDPRYWATAAGPGTPGQPNPRELESAVLTSSDFYWRIGFGLLVLLAVVALRVVTSRP</sequence>
<gene>
    <name evidence="3" type="ORF">H9S92_16340</name>
</gene>
<name>A0A923PN28_9BACT</name>
<evidence type="ECO:0000259" key="2">
    <source>
        <dbReference type="Pfam" id="PF13290"/>
    </source>
</evidence>
<evidence type="ECO:0000313" key="3">
    <source>
        <dbReference type="EMBL" id="MBC6995736.1"/>
    </source>
</evidence>
<dbReference type="SUPFAM" id="SSF74853">
    <property type="entry name" value="Lamin A/C globular tail domain"/>
    <property type="match status" value="1"/>
</dbReference>
<keyword evidence="3" id="KW-0418">Kinase</keyword>
<feature type="domain" description="GH29D-like beta-sandwich" evidence="2">
    <location>
        <begin position="37"/>
        <end position="91"/>
    </location>
</feature>
<reference evidence="3" key="1">
    <citation type="submission" date="2020-08" db="EMBL/GenBank/DDBJ databases">
        <title>Lewinella bacteria from marine environments.</title>
        <authorList>
            <person name="Zhong Y."/>
        </authorList>
    </citation>
    <scope>NUCLEOTIDE SEQUENCE</scope>
    <source>
        <strain evidence="3">KCTC 42187</strain>
    </source>
</reference>
<dbReference type="GO" id="GO:0016301">
    <property type="term" value="F:kinase activity"/>
    <property type="evidence" value="ECO:0007669"/>
    <property type="project" value="UniProtKB-KW"/>
</dbReference>
<dbReference type="AlphaFoldDB" id="A0A923PN28"/>
<dbReference type="EMBL" id="JACSIT010000141">
    <property type="protein sequence ID" value="MBC6995736.1"/>
    <property type="molecule type" value="Genomic_DNA"/>
</dbReference>
<keyword evidence="3" id="KW-0808">Transferase</keyword>
<dbReference type="InterPro" id="IPR059177">
    <property type="entry name" value="GH29D-like_dom"/>
</dbReference>
<evidence type="ECO:0000256" key="1">
    <source>
        <dbReference type="SAM" id="Phobius"/>
    </source>
</evidence>
<proteinExistence type="predicted"/>
<dbReference type="InterPro" id="IPR014867">
    <property type="entry name" value="Spore_coat_CotH_CotH2/3/7"/>
</dbReference>
<comment type="caution">
    <text evidence="3">The sequence shown here is derived from an EMBL/GenBank/DDBJ whole genome shotgun (WGS) entry which is preliminary data.</text>
</comment>
<dbReference type="InterPro" id="IPR036415">
    <property type="entry name" value="Lamin_tail_dom_sf"/>
</dbReference>
<evidence type="ECO:0000313" key="4">
    <source>
        <dbReference type="Proteomes" id="UP000650081"/>
    </source>
</evidence>
<dbReference type="Pfam" id="PF08757">
    <property type="entry name" value="CotH"/>
    <property type="match status" value="1"/>
</dbReference>
<accession>A0A923PN28</accession>
<feature type="transmembrane region" description="Helical" evidence="1">
    <location>
        <begin position="748"/>
        <end position="768"/>
    </location>
</feature>
<dbReference type="Proteomes" id="UP000650081">
    <property type="component" value="Unassembled WGS sequence"/>
</dbReference>
<keyword evidence="4" id="KW-1185">Reference proteome</keyword>
<keyword evidence="1" id="KW-0812">Transmembrane</keyword>
<dbReference type="Pfam" id="PF13290">
    <property type="entry name" value="CHB_HEX_C_1"/>
    <property type="match status" value="1"/>
</dbReference>
<protein>
    <submittedName>
        <fullName evidence="3">CotH kinase family protein</fullName>
    </submittedName>
</protein>
<keyword evidence="1" id="KW-0472">Membrane</keyword>
<keyword evidence="1" id="KW-1133">Transmembrane helix</keyword>
<organism evidence="3 4">
    <name type="scientific">Neolewinella lacunae</name>
    <dbReference type="NCBI Taxonomy" id="1517758"/>
    <lineage>
        <taxon>Bacteria</taxon>
        <taxon>Pseudomonadati</taxon>
        <taxon>Bacteroidota</taxon>
        <taxon>Saprospiria</taxon>
        <taxon>Saprospirales</taxon>
        <taxon>Lewinellaceae</taxon>
        <taxon>Neolewinella</taxon>
    </lineage>
</organism>